<evidence type="ECO:0000259" key="2">
    <source>
        <dbReference type="SMART" id="SM01001"/>
    </source>
</evidence>
<dbReference type="SMART" id="SM01001">
    <property type="entry name" value="AIRC"/>
    <property type="match status" value="1"/>
</dbReference>
<evidence type="ECO:0000256" key="1">
    <source>
        <dbReference type="ARBA" id="ARBA00022755"/>
    </source>
</evidence>
<accession>A0A644TC95</accession>
<keyword evidence="1" id="KW-0658">Purine biosynthesis</keyword>
<comment type="caution">
    <text evidence="3">The sequence shown here is derived from an EMBL/GenBank/DDBJ whole genome shotgun (WGS) entry which is preliminary data.</text>
</comment>
<dbReference type="Gene3D" id="3.40.50.1970">
    <property type="match status" value="1"/>
</dbReference>
<reference evidence="3" key="1">
    <citation type="submission" date="2019-08" db="EMBL/GenBank/DDBJ databases">
        <authorList>
            <person name="Kucharzyk K."/>
            <person name="Murdoch R.W."/>
            <person name="Higgins S."/>
            <person name="Loffler F."/>
        </authorList>
    </citation>
    <scope>NUCLEOTIDE SEQUENCE</scope>
</reference>
<dbReference type="GO" id="GO:0006189">
    <property type="term" value="P:'de novo' IMP biosynthetic process"/>
    <property type="evidence" value="ECO:0007669"/>
    <property type="project" value="InterPro"/>
</dbReference>
<dbReference type="EMBL" id="VSSQ01000025">
    <property type="protein sequence ID" value="MPL64500.1"/>
    <property type="molecule type" value="Genomic_DNA"/>
</dbReference>
<dbReference type="EC" id="4.1.1.21" evidence="3"/>
<dbReference type="SUPFAM" id="SSF52255">
    <property type="entry name" value="N5-CAIR mutase (phosphoribosylaminoimidazole carboxylase, PurE)"/>
    <property type="match status" value="1"/>
</dbReference>
<feature type="domain" description="PurE" evidence="2">
    <location>
        <begin position="4"/>
        <end position="151"/>
    </location>
</feature>
<dbReference type="GO" id="GO:0004638">
    <property type="term" value="F:phosphoribosylaminoimidazole carboxylase activity"/>
    <property type="evidence" value="ECO:0007669"/>
    <property type="project" value="UniProtKB-EC"/>
</dbReference>
<keyword evidence="3" id="KW-0456">Lyase</keyword>
<sequence>MKNGKVLILMGGKSDSNHAGRIIEFLNKFGIPSEARIASAHKTPGKLMAILAEEEKKGEVGVFITIAGLSNALSGMVEFSTDLPVIACPPPCEAFAGADVFSSLRMPPGVAAATILDPRNAALFAAKILALGEPRIAEKIKVFQQEARDKIEADDAGLGAELYPKDAGR</sequence>
<evidence type="ECO:0000313" key="3">
    <source>
        <dbReference type="EMBL" id="MPL64500.1"/>
    </source>
</evidence>
<protein>
    <submittedName>
        <fullName evidence="3">Phosphoribosylaminoimidazole carboxylase</fullName>
        <ecNumber evidence="3">4.1.1.21</ecNumber>
    </submittedName>
</protein>
<dbReference type="PANTHER" id="PTHR23046:SF2">
    <property type="entry name" value="PHOSPHORIBOSYLAMINOIMIDAZOLE CARBOXYLASE"/>
    <property type="match status" value="1"/>
</dbReference>
<dbReference type="InterPro" id="IPR000031">
    <property type="entry name" value="PurE_dom"/>
</dbReference>
<dbReference type="Pfam" id="PF00731">
    <property type="entry name" value="AIRC"/>
    <property type="match status" value="1"/>
</dbReference>
<dbReference type="AlphaFoldDB" id="A0A644TC95"/>
<organism evidence="3">
    <name type="scientific">bioreactor metagenome</name>
    <dbReference type="NCBI Taxonomy" id="1076179"/>
    <lineage>
        <taxon>unclassified sequences</taxon>
        <taxon>metagenomes</taxon>
        <taxon>ecological metagenomes</taxon>
    </lineage>
</organism>
<gene>
    <name evidence="3" type="primary">purE_4</name>
    <name evidence="3" type="ORF">SDC9_10155</name>
</gene>
<name>A0A644TC95_9ZZZZ</name>
<dbReference type="PANTHER" id="PTHR23046">
    <property type="entry name" value="PHOSPHORIBOSYLAMINOIMIDAZOLE CARBOXYLASE CATALYTIC SUBUNIT"/>
    <property type="match status" value="1"/>
</dbReference>
<dbReference type="PIRSF" id="PIRSF001338">
    <property type="entry name" value="AIR_carboxylase"/>
    <property type="match status" value="1"/>
</dbReference>
<proteinExistence type="predicted"/>
<dbReference type="InterPro" id="IPR024694">
    <property type="entry name" value="PurE_prokaryotes"/>
</dbReference>